<organism evidence="1">
    <name type="scientific">mine drainage metagenome</name>
    <dbReference type="NCBI Taxonomy" id="410659"/>
    <lineage>
        <taxon>unclassified sequences</taxon>
        <taxon>metagenomes</taxon>
        <taxon>ecological metagenomes</taxon>
    </lineage>
</organism>
<proteinExistence type="predicted"/>
<name>A0A1J5Q042_9ZZZZ</name>
<dbReference type="EMBL" id="MLJW01001821">
    <property type="protein sequence ID" value="OIQ76608.1"/>
    <property type="molecule type" value="Genomic_DNA"/>
</dbReference>
<dbReference type="AlphaFoldDB" id="A0A1J5Q042"/>
<evidence type="ECO:0000313" key="1">
    <source>
        <dbReference type="EMBL" id="OIQ76608.1"/>
    </source>
</evidence>
<gene>
    <name evidence="1" type="ORF">GALL_417050</name>
</gene>
<sequence>MTPDLTLGFKDIEQFLKGLLGTDMHAKRILSLANATPGVVRTGSLPVHAIGQGLAVAKGLKTKHAVKQLDRLLSNPGIDLDAILAHWVRHVAGDKKLYRVLTEELHFDYVIRFRGNIKVTARRAAPWTGWGKTAGPRCCARRR</sequence>
<accession>A0A1J5Q042</accession>
<comment type="caution">
    <text evidence="1">The sequence shown here is derived from an EMBL/GenBank/DDBJ whole genome shotgun (WGS) entry which is preliminary data.</text>
</comment>
<reference evidence="1" key="1">
    <citation type="submission" date="2016-10" db="EMBL/GenBank/DDBJ databases">
        <title>Sequence of Gallionella enrichment culture.</title>
        <authorList>
            <person name="Poehlein A."/>
            <person name="Muehling M."/>
            <person name="Daniel R."/>
        </authorList>
    </citation>
    <scope>NUCLEOTIDE SEQUENCE</scope>
</reference>
<protein>
    <submittedName>
        <fullName evidence="1">Uncharacterized protein</fullName>
    </submittedName>
</protein>